<sequence>MFHYIQLINDSFNVIYMILFLLQVIYFTQQFWTLNCCASFKIYFLFCEFIGKFHIPFYVIYFIQQFWTLNCCASLKIYPSSASLLVSFIFFSTHS</sequence>
<keyword evidence="3" id="KW-1185">Reference proteome</keyword>
<dbReference type="Proteomes" id="UP001430953">
    <property type="component" value="Unassembled WGS sequence"/>
</dbReference>
<keyword evidence="1" id="KW-1133">Transmembrane helix</keyword>
<proteinExistence type="predicted"/>
<gene>
    <name evidence="2" type="ORF">PUN28_019430</name>
</gene>
<name>A0AAW2EFC9_9HYME</name>
<keyword evidence="1" id="KW-0812">Transmembrane</keyword>
<comment type="caution">
    <text evidence="2">The sequence shown here is derived from an EMBL/GenBank/DDBJ whole genome shotgun (WGS) entry which is preliminary data.</text>
</comment>
<feature type="transmembrane region" description="Helical" evidence="1">
    <location>
        <begin position="40"/>
        <end position="63"/>
    </location>
</feature>
<feature type="transmembrane region" description="Helical" evidence="1">
    <location>
        <begin position="12"/>
        <end position="28"/>
    </location>
</feature>
<dbReference type="EMBL" id="JADYXP020000025">
    <property type="protein sequence ID" value="KAL0101009.1"/>
    <property type="molecule type" value="Genomic_DNA"/>
</dbReference>
<keyword evidence="1" id="KW-0472">Membrane</keyword>
<evidence type="ECO:0000313" key="2">
    <source>
        <dbReference type="EMBL" id="KAL0101009.1"/>
    </source>
</evidence>
<accession>A0AAW2EFC9</accession>
<organism evidence="2 3">
    <name type="scientific">Cardiocondyla obscurior</name>
    <dbReference type="NCBI Taxonomy" id="286306"/>
    <lineage>
        <taxon>Eukaryota</taxon>
        <taxon>Metazoa</taxon>
        <taxon>Ecdysozoa</taxon>
        <taxon>Arthropoda</taxon>
        <taxon>Hexapoda</taxon>
        <taxon>Insecta</taxon>
        <taxon>Pterygota</taxon>
        <taxon>Neoptera</taxon>
        <taxon>Endopterygota</taxon>
        <taxon>Hymenoptera</taxon>
        <taxon>Apocrita</taxon>
        <taxon>Aculeata</taxon>
        <taxon>Formicoidea</taxon>
        <taxon>Formicidae</taxon>
        <taxon>Myrmicinae</taxon>
        <taxon>Cardiocondyla</taxon>
    </lineage>
</organism>
<dbReference type="AlphaFoldDB" id="A0AAW2EFC9"/>
<reference evidence="2 3" key="1">
    <citation type="submission" date="2023-03" db="EMBL/GenBank/DDBJ databases">
        <title>High recombination rates correlate with genetic variation in Cardiocondyla obscurior ants.</title>
        <authorList>
            <person name="Errbii M."/>
        </authorList>
    </citation>
    <scope>NUCLEOTIDE SEQUENCE [LARGE SCALE GENOMIC DNA]</scope>
    <source>
        <strain evidence="2">Alpha-2009</strain>
        <tissue evidence="2">Whole body</tissue>
    </source>
</reference>
<evidence type="ECO:0000313" key="3">
    <source>
        <dbReference type="Proteomes" id="UP001430953"/>
    </source>
</evidence>
<protein>
    <submittedName>
        <fullName evidence="2">Uncharacterized protein</fullName>
    </submittedName>
</protein>
<feature type="transmembrane region" description="Helical" evidence="1">
    <location>
        <begin position="75"/>
        <end position="93"/>
    </location>
</feature>
<evidence type="ECO:0000256" key="1">
    <source>
        <dbReference type="SAM" id="Phobius"/>
    </source>
</evidence>